<evidence type="ECO:0000256" key="1">
    <source>
        <dbReference type="SAM" id="MobiDB-lite"/>
    </source>
</evidence>
<feature type="region of interest" description="Disordered" evidence="1">
    <location>
        <begin position="54"/>
        <end position="83"/>
    </location>
</feature>
<evidence type="ECO:0000256" key="2">
    <source>
        <dbReference type="SAM" id="SignalP"/>
    </source>
</evidence>
<keyword evidence="2" id="KW-0732">Signal</keyword>
<reference evidence="3 4" key="1">
    <citation type="submission" date="2015-07" db="EMBL/GenBank/DDBJ databases">
        <title>Comparative genomics of the Sigatoka disease complex on banana suggests a link between parallel evolutionary changes in Pseudocercospora fijiensis and Pseudocercospora eumusae and increased virulence on the banana host.</title>
        <authorList>
            <person name="Chang T.-C."/>
            <person name="Salvucci A."/>
            <person name="Crous P.W."/>
            <person name="Stergiopoulos I."/>
        </authorList>
    </citation>
    <scope>NUCLEOTIDE SEQUENCE [LARGE SCALE GENOMIC DNA]</scope>
    <source>
        <strain evidence="3 4">CBS 114824</strain>
    </source>
</reference>
<accession>A0A139HXP4</accession>
<dbReference type="EMBL" id="LFZN01000003">
    <property type="protein sequence ID" value="KXT07163.1"/>
    <property type="molecule type" value="Genomic_DNA"/>
</dbReference>
<comment type="caution">
    <text evidence="3">The sequence shown here is derived from an EMBL/GenBank/DDBJ whole genome shotgun (WGS) entry which is preliminary data.</text>
</comment>
<evidence type="ECO:0000313" key="3">
    <source>
        <dbReference type="EMBL" id="KXT07163.1"/>
    </source>
</evidence>
<dbReference type="Proteomes" id="UP000070133">
    <property type="component" value="Unassembled WGS sequence"/>
</dbReference>
<keyword evidence="4" id="KW-1185">Reference proteome</keyword>
<evidence type="ECO:0000313" key="4">
    <source>
        <dbReference type="Proteomes" id="UP000070133"/>
    </source>
</evidence>
<feature type="chain" id="PRO_5007806955" evidence="2">
    <location>
        <begin position="17"/>
        <end position="83"/>
    </location>
</feature>
<sequence length="83" mass="8933">MKVLAIALVLTGSAMALPILVRRGDLVPATNDAYVEYYIYSDYGSYQPADYGDYPYYPPPDSGPPPTKDDAAAVNKALSGVEE</sequence>
<feature type="compositionally biased region" description="Pro residues" evidence="1">
    <location>
        <begin position="56"/>
        <end position="66"/>
    </location>
</feature>
<proteinExistence type="predicted"/>
<protein>
    <submittedName>
        <fullName evidence="3">Uncharacterized protein</fullName>
    </submittedName>
</protein>
<dbReference type="AlphaFoldDB" id="A0A139HXP4"/>
<name>A0A139HXP4_9PEZI</name>
<gene>
    <name evidence="3" type="ORF">AC578_2336</name>
</gene>
<organism evidence="3 4">
    <name type="scientific">Pseudocercospora eumusae</name>
    <dbReference type="NCBI Taxonomy" id="321146"/>
    <lineage>
        <taxon>Eukaryota</taxon>
        <taxon>Fungi</taxon>
        <taxon>Dikarya</taxon>
        <taxon>Ascomycota</taxon>
        <taxon>Pezizomycotina</taxon>
        <taxon>Dothideomycetes</taxon>
        <taxon>Dothideomycetidae</taxon>
        <taxon>Mycosphaerellales</taxon>
        <taxon>Mycosphaerellaceae</taxon>
        <taxon>Pseudocercospora</taxon>
    </lineage>
</organism>
<feature type="signal peptide" evidence="2">
    <location>
        <begin position="1"/>
        <end position="16"/>
    </location>
</feature>